<keyword evidence="2" id="KW-1185">Reference proteome</keyword>
<evidence type="ECO:0000313" key="2">
    <source>
        <dbReference type="Proteomes" id="UP000558997"/>
    </source>
</evidence>
<organism evidence="1 2">
    <name type="scientific">Kribbella solani</name>
    <dbReference type="NCBI Taxonomy" id="236067"/>
    <lineage>
        <taxon>Bacteria</taxon>
        <taxon>Bacillati</taxon>
        <taxon>Actinomycetota</taxon>
        <taxon>Actinomycetes</taxon>
        <taxon>Propionibacteriales</taxon>
        <taxon>Kribbellaceae</taxon>
        <taxon>Kribbella</taxon>
    </lineage>
</organism>
<dbReference type="EMBL" id="JACHNF010000001">
    <property type="protein sequence ID" value="MBB5977462.1"/>
    <property type="molecule type" value="Genomic_DNA"/>
</dbReference>
<sequence length="94" mass="10603">MSGEMTATVGRDFYVFDGRVLEIFGHGNAIRFHVRHMHVRTTGPNRKGQRIVEIAHGRPESRGTIHVWRYSAAEWEQSPDLAALLQAVQTATAF</sequence>
<proteinExistence type="predicted"/>
<reference evidence="1 2" key="1">
    <citation type="submission" date="2020-08" db="EMBL/GenBank/DDBJ databases">
        <title>Sequencing the genomes of 1000 actinobacteria strains.</title>
        <authorList>
            <person name="Klenk H.-P."/>
        </authorList>
    </citation>
    <scope>NUCLEOTIDE SEQUENCE [LARGE SCALE GENOMIC DNA]</scope>
    <source>
        <strain evidence="1 2">DSM 17294</strain>
    </source>
</reference>
<dbReference type="AlphaFoldDB" id="A0A841DG24"/>
<protein>
    <submittedName>
        <fullName evidence="1">Uncharacterized protein</fullName>
    </submittedName>
</protein>
<dbReference type="RefSeq" id="WP_184831432.1">
    <property type="nucleotide sequence ID" value="NZ_BAAAVN010000014.1"/>
</dbReference>
<gene>
    <name evidence="1" type="ORF">HDA44_000803</name>
</gene>
<evidence type="ECO:0000313" key="1">
    <source>
        <dbReference type="EMBL" id="MBB5977462.1"/>
    </source>
</evidence>
<accession>A0A841DG24</accession>
<name>A0A841DG24_9ACTN</name>
<comment type="caution">
    <text evidence="1">The sequence shown here is derived from an EMBL/GenBank/DDBJ whole genome shotgun (WGS) entry which is preliminary data.</text>
</comment>
<dbReference type="Proteomes" id="UP000558997">
    <property type="component" value="Unassembled WGS sequence"/>
</dbReference>